<dbReference type="Gene3D" id="3.40.50.1400">
    <property type="match status" value="2"/>
</dbReference>
<dbReference type="EMBL" id="GG745545">
    <property type="protein sequence ID" value="EFD93161.1"/>
    <property type="molecule type" value="Genomic_DNA"/>
</dbReference>
<dbReference type="GO" id="GO:0006783">
    <property type="term" value="P:heme biosynthetic process"/>
    <property type="evidence" value="ECO:0007669"/>
    <property type="project" value="UniProtKB-KW"/>
</dbReference>
<dbReference type="InterPro" id="IPR033644">
    <property type="entry name" value="Ferrochelatase_C"/>
</dbReference>
<dbReference type="GO" id="GO:0004325">
    <property type="term" value="F:ferrochelatase activity"/>
    <property type="evidence" value="ECO:0007669"/>
    <property type="project" value="InterPro"/>
</dbReference>
<dbReference type="AlphaFoldDB" id="D6GUA5"/>
<evidence type="ECO:0000256" key="1">
    <source>
        <dbReference type="ARBA" id="ARBA00023004"/>
    </source>
</evidence>
<evidence type="ECO:0000256" key="3">
    <source>
        <dbReference type="ARBA" id="ARBA00023239"/>
    </source>
</evidence>
<gene>
    <name evidence="7" type="ORF">BJBARM5_0030</name>
    <name evidence="6" type="ORF">BJBARM5_1031</name>
</gene>
<keyword evidence="1" id="KW-0408">Iron</keyword>
<evidence type="ECO:0000313" key="8">
    <source>
        <dbReference type="Proteomes" id="UP000009376"/>
    </source>
</evidence>
<evidence type="ECO:0000256" key="4">
    <source>
        <dbReference type="ARBA" id="ARBA00023244"/>
    </source>
</evidence>
<evidence type="ECO:0000313" key="6">
    <source>
        <dbReference type="EMBL" id="EFD92230.1"/>
    </source>
</evidence>
<dbReference type="EMBL" id="GG745614">
    <property type="protein sequence ID" value="EFD92230.1"/>
    <property type="molecule type" value="Genomic_DNA"/>
</dbReference>
<keyword evidence="4" id="KW-0627">Porphyrin biosynthesis</keyword>
<dbReference type="Pfam" id="PF00762">
    <property type="entry name" value="Ferrochelatase"/>
    <property type="match status" value="1"/>
</dbReference>
<proteinExistence type="inferred from homology"/>
<reference evidence="7 8" key="1">
    <citation type="journal article" date="2010" name="Proc. Natl. Acad. Sci. U.S.A.">
        <title>Enigmatic, ultrasmall, uncultivated Archaea.</title>
        <authorList>
            <person name="Baker B.J."/>
            <person name="Comolli L.R."/>
            <person name="Dick G.J."/>
            <person name="Hauser L.J."/>
            <person name="Hyatt D."/>
            <person name="Dill B.D."/>
            <person name="Land M.L."/>
            <person name="Verberkmoes N.C."/>
            <person name="Hettich R.L."/>
            <person name="Banfield J.F."/>
        </authorList>
    </citation>
    <scope>NUCLEOTIDE SEQUENCE [LARGE SCALE GENOMIC DNA]</scope>
</reference>
<sequence>MEKNNILLMAYGTPSKKEDVGPYLKDIFNGKEVPQNVVEETLEKYEKIGFSPLKSITEEQAVLLERNLAALGHVCSVSIGMKHWHPRIEEVASAIKEGDPEKVIGMIIHPFKSVMGSEEYKKMFFSAFNGLDAKFIDSWYSEEVLYDAWSDNIKAELRKFSNINDVFVIFTSHGLPSSVEDKIYKTQLEEFSSRLAEMNNIKNYCLAYQNGSHTNWYAPEVTQKLTDVKDKGFKDVLIVPIGYLSDSLETLYDIDIGYKKFSVDIGINMHRASCLNLSDKLISAMSSAIVKAL</sequence>
<dbReference type="Proteomes" id="UP000009376">
    <property type="component" value="Unassembled WGS sequence"/>
</dbReference>
<dbReference type="NCBIfam" id="TIGR00109">
    <property type="entry name" value="hemH"/>
    <property type="match status" value="1"/>
</dbReference>
<organism evidence="7 8">
    <name type="scientific">Candidatus Parvarchaeum acidophilus ARMAN-5</name>
    <dbReference type="NCBI Taxonomy" id="662762"/>
    <lineage>
        <taxon>Archaea</taxon>
        <taxon>Candidatus Parvarchaeota</taxon>
        <taxon>Candidatus Parvarchaeum</taxon>
    </lineage>
</organism>
<dbReference type="SUPFAM" id="SSF53800">
    <property type="entry name" value="Chelatase"/>
    <property type="match status" value="1"/>
</dbReference>
<evidence type="ECO:0000256" key="5">
    <source>
        <dbReference type="RuleBase" id="RU004185"/>
    </source>
</evidence>
<name>D6GUA5_PARA5</name>
<protein>
    <submittedName>
        <fullName evidence="7">Ferrochelatase</fullName>
    </submittedName>
</protein>
<dbReference type="PANTHER" id="PTHR11108">
    <property type="entry name" value="FERROCHELATASE"/>
    <property type="match status" value="1"/>
</dbReference>
<dbReference type="InterPro" id="IPR001015">
    <property type="entry name" value="Ferrochelatase"/>
</dbReference>
<evidence type="ECO:0000256" key="2">
    <source>
        <dbReference type="ARBA" id="ARBA00023133"/>
    </source>
</evidence>
<dbReference type="PANTHER" id="PTHR11108:SF1">
    <property type="entry name" value="FERROCHELATASE, MITOCHONDRIAL"/>
    <property type="match status" value="1"/>
</dbReference>
<evidence type="ECO:0000313" key="7">
    <source>
        <dbReference type="EMBL" id="EFD93161.1"/>
    </source>
</evidence>
<keyword evidence="3" id="KW-0456">Lyase</keyword>
<comment type="similarity">
    <text evidence="5">Belongs to the ferrochelatase family.</text>
</comment>
<accession>D6GUA5</accession>
<dbReference type="CDD" id="cd00419">
    <property type="entry name" value="Ferrochelatase_C"/>
    <property type="match status" value="1"/>
</dbReference>
<keyword evidence="2" id="KW-0350">Heme biosynthesis</keyword>